<dbReference type="PANTHER" id="PTHR42781">
    <property type="entry name" value="SPERMIDINE/PUTRESCINE IMPORT ATP-BINDING PROTEIN POTA"/>
    <property type="match status" value="1"/>
</dbReference>
<dbReference type="Gene3D" id="3.40.50.300">
    <property type="entry name" value="P-loop containing nucleotide triphosphate hydrolases"/>
    <property type="match status" value="1"/>
</dbReference>
<keyword evidence="1" id="KW-0813">Transport</keyword>
<dbReference type="GO" id="GO:0005524">
    <property type="term" value="F:ATP binding"/>
    <property type="evidence" value="ECO:0007669"/>
    <property type="project" value="UniProtKB-KW"/>
</dbReference>
<dbReference type="PROSITE" id="PS50893">
    <property type="entry name" value="ABC_TRANSPORTER_2"/>
    <property type="match status" value="1"/>
</dbReference>
<evidence type="ECO:0000256" key="2">
    <source>
        <dbReference type="ARBA" id="ARBA00022741"/>
    </source>
</evidence>
<dbReference type="Proteomes" id="UP000092967">
    <property type="component" value="Chromosome"/>
</dbReference>
<dbReference type="KEGG" id="wfu:AXE80_06500"/>
<dbReference type="SUPFAM" id="SSF52540">
    <property type="entry name" value="P-loop containing nucleoside triphosphate hydrolases"/>
    <property type="match status" value="1"/>
</dbReference>
<keyword evidence="2" id="KW-0547">Nucleotide-binding</keyword>
<dbReference type="InterPro" id="IPR017871">
    <property type="entry name" value="ABC_transporter-like_CS"/>
</dbReference>
<name>A0A1B1Y5C2_9FLAO</name>
<proteinExistence type="predicted"/>
<evidence type="ECO:0000256" key="1">
    <source>
        <dbReference type="ARBA" id="ARBA00022448"/>
    </source>
</evidence>
<keyword evidence="6" id="KW-1185">Reference proteome</keyword>
<evidence type="ECO:0000256" key="3">
    <source>
        <dbReference type="ARBA" id="ARBA00022840"/>
    </source>
</evidence>
<dbReference type="Pfam" id="PF00005">
    <property type="entry name" value="ABC_tran"/>
    <property type="match status" value="1"/>
</dbReference>
<dbReference type="InterPro" id="IPR050093">
    <property type="entry name" value="ABC_SmlMolc_Importer"/>
</dbReference>
<dbReference type="PROSITE" id="PS00211">
    <property type="entry name" value="ABC_TRANSPORTER_1"/>
    <property type="match status" value="1"/>
</dbReference>
<evidence type="ECO:0000313" key="5">
    <source>
        <dbReference type="EMBL" id="ANW95950.1"/>
    </source>
</evidence>
<dbReference type="OrthoDB" id="9802264at2"/>
<protein>
    <recommendedName>
        <fullName evidence="4">ABC transporter domain-containing protein</fullName>
    </recommendedName>
</protein>
<accession>A0A1B1Y5C2</accession>
<dbReference type="EMBL" id="CP014224">
    <property type="protein sequence ID" value="ANW95950.1"/>
    <property type="molecule type" value="Genomic_DNA"/>
</dbReference>
<keyword evidence="3" id="KW-0067">ATP-binding</keyword>
<evidence type="ECO:0000259" key="4">
    <source>
        <dbReference type="PROSITE" id="PS50893"/>
    </source>
</evidence>
<organism evidence="5 6">
    <name type="scientific">Wenyingzhuangia fucanilytica</name>
    <dbReference type="NCBI Taxonomy" id="1790137"/>
    <lineage>
        <taxon>Bacteria</taxon>
        <taxon>Pseudomonadati</taxon>
        <taxon>Bacteroidota</taxon>
        <taxon>Flavobacteriia</taxon>
        <taxon>Flavobacteriales</taxon>
        <taxon>Flavobacteriaceae</taxon>
        <taxon>Wenyingzhuangia</taxon>
    </lineage>
</organism>
<dbReference type="InterPro" id="IPR027417">
    <property type="entry name" value="P-loop_NTPase"/>
</dbReference>
<dbReference type="RefSeq" id="WP_068825573.1">
    <property type="nucleotide sequence ID" value="NZ_CP014224.1"/>
</dbReference>
<dbReference type="AlphaFoldDB" id="A0A1B1Y5C2"/>
<dbReference type="GO" id="GO:0016887">
    <property type="term" value="F:ATP hydrolysis activity"/>
    <property type="evidence" value="ECO:0007669"/>
    <property type="project" value="InterPro"/>
</dbReference>
<reference evidence="5 6" key="1">
    <citation type="submission" date="2016-02" db="EMBL/GenBank/DDBJ databases">
        <authorList>
            <person name="Wen L."/>
            <person name="He K."/>
            <person name="Yang H."/>
        </authorList>
    </citation>
    <scope>NUCLEOTIDE SEQUENCE [LARGE SCALE GENOMIC DNA]</scope>
    <source>
        <strain evidence="5 6">CZ1127</strain>
    </source>
</reference>
<dbReference type="PANTHER" id="PTHR42781:SF4">
    <property type="entry name" value="SPERMIDINE_PUTRESCINE IMPORT ATP-BINDING PROTEIN POTA"/>
    <property type="match status" value="1"/>
</dbReference>
<gene>
    <name evidence="5" type="ORF">AXE80_06500</name>
</gene>
<evidence type="ECO:0000313" key="6">
    <source>
        <dbReference type="Proteomes" id="UP000092967"/>
    </source>
</evidence>
<feature type="domain" description="ABC transporter" evidence="4">
    <location>
        <begin position="1"/>
        <end position="233"/>
    </location>
</feature>
<dbReference type="InterPro" id="IPR003593">
    <property type="entry name" value="AAA+_ATPase"/>
</dbReference>
<dbReference type="InterPro" id="IPR003439">
    <property type="entry name" value="ABC_transporter-like_ATP-bd"/>
</dbReference>
<sequence>MMYCRLKKTYRSGKRSFSIDVEASFKLNAINVLYGHSGAGKTSLLRLLSGLDTVDFGKISVNNKNWLNTETKSFLPIHEREIAYVFQDYGLFPNMTVLENLEFAKKNINQTLLKEIVDVLELEVLLAIKPNHLSGGQQQRVALARAIVQEPKFLFLDEPLTAIDENLRGKLQSYLIALQQKYGFTIVMVSHNLQEVLKIATHVCVLHEGKIEKEGNPNILLKENTSNTLKGTVIAIKNNNISVVIETQQIVIQKDRVVQQEFVVGDLIDVEIQ</sequence>
<dbReference type="STRING" id="1790137.AXE80_06500"/>
<dbReference type="SMART" id="SM00382">
    <property type="entry name" value="AAA"/>
    <property type="match status" value="1"/>
</dbReference>